<sequence length="489" mass="57331">MFFTPFLISYFLFIIVNSYNINKVRNNIFPYAKCIYQNVITTEGKRVVLKSAQKYNTFTIEHFPSKTETETERSKDGFFFKSDKTFSQFHIHSFLVEQLKKNNIHVPSVIQSDLLEYYNNNFEKLKNIIIAAENGIGKTLSYIIFILNHILKQPKMKSTFVLIFQYNNLLSKQCYDIVKSLSRSVKVKTTNLKKGDLLNLSGSFILISSPVRFVTYMKENKEVVENFLNHLNFFIIDEVDVMFDKPYMKYISIVYEEIHKRNTGNIISLITSSTLCNKGKKSIYNNIMKYITNAVIIKTDFFHNIHPFINYHFVNLKIYNIKTKIDAIKHIISNEDHKKVLIFCNTVKSCNTVCSLLKSHFDNIFSFNSSLKKVDQFEILELFKNSENPILVTTDIIHRGIDIKNITHLFHFDAPSNIIVYTHRNGRISRGASTGDIYMFNHSESLITKKIYELHKNNVKFEDIFSRKRSLRKNFKRDIKKSNQQKNIT</sequence>
<evidence type="ECO:0000259" key="10">
    <source>
        <dbReference type="PROSITE" id="PS51194"/>
    </source>
</evidence>
<dbReference type="OrthoDB" id="10256233at2759"/>
<dbReference type="VEuPathDB" id="PlasmoDB:POWCR01_000025400"/>
<dbReference type="PROSITE" id="PS51192">
    <property type="entry name" value="HELICASE_ATP_BIND_1"/>
    <property type="match status" value="1"/>
</dbReference>
<dbReference type="PROSITE" id="PS51194">
    <property type="entry name" value="HELICASE_CTER"/>
    <property type="match status" value="1"/>
</dbReference>
<keyword evidence="2 7" id="KW-0378">Hydrolase</keyword>
<gene>
    <name evidence="12" type="primary">DDX27</name>
    <name evidence="12" type="ORF">POWCR01_000025400</name>
</gene>
<keyword evidence="1 7" id="KW-0547">Nucleotide-binding</keyword>
<dbReference type="InterPro" id="IPR027417">
    <property type="entry name" value="P-loop_NTPase"/>
</dbReference>
<dbReference type="PANTHER" id="PTHR24031">
    <property type="entry name" value="RNA HELICASE"/>
    <property type="match status" value="1"/>
</dbReference>
<feature type="chain" id="PRO_5008677728" description="ATP-dependent RNA helicase" evidence="8">
    <location>
        <begin position="19"/>
        <end position="489"/>
    </location>
</feature>
<feature type="domain" description="Helicase C-terminal" evidence="10">
    <location>
        <begin position="324"/>
        <end position="472"/>
    </location>
</feature>
<dbReference type="SMART" id="SM00487">
    <property type="entry name" value="DEXDc"/>
    <property type="match status" value="1"/>
</dbReference>
<protein>
    <recommendedName>
        <fullName evidence="7">ATP-dependent RNA helicase</fullName>
        <ecNumber evidence="7">3.6.4.13</ecNumber>
    </recommendedName>
</protein>
<dbReference type="InterPro" id="IPR011545">
    <property type="entry name" value="DEAD/DEAH_box_helicase_dom"/>
</dbReference>
<evidence type="ECO:0000256" key="1">
    <source>
        <dbReference type="ARBA" id="ARBA00022741"/>
    </source>
</evidence>
<proteinExistence type="inferred from homology"/>
<keyword evidence="4 7" id="KW-0067">ATP-binding</keyword>
<reference evidence="12 13" key="1">
    <citation type="submission" date="2016-06" db="EMBL/GenBank/DDBJ databases">
        <authorList>
            <consortium name="Pathogen Informatics"/>
        </authorList>
    </citation>
    <scope>NUCLEOTIDE SEQUENCE [LARGE SCALE GENOMIC DNA]</scope>
</reference>
<evidence type="ECO:0000256" key="4">
    <source>
        <dbReference type="ARBA" id="ARBA00022840"/>
    </source>
</evidence>
<evidence type="ECO:0000256" key="5">
    <source>
        <dbReference type="ARBA" id="ARBA00022884"/>
    </source>
</evidence>
<feature type="domain" description="Helicase ATP-binding" evidence="9">
    <location>
        <begin position="119"/>
        <end position="293"/>
    </location>
</feature>
<dbReference type="SMART" id="SM00490">
    <property type="entry name" value="HELICc"/>
    <property type="match status" value="1"/>
</dbReference>
<evidence type="ECO:0000313" key="12">
    <source>
        <dbReference type="EMBL" id="SBT72281.1"/>
    </source>
</evidence>
<dbReference type="GO" id="GO:0016787">
    <property type="term" value="F:hydrolase activity"/>
    <property type="evidence" value="ECO:0007669"/>
    <property type="project" value="UniProtKB-KW"/>
</dbReference>
<dbReference type="Gene3D" id="3.40.50.300">
    <property type="entry name" value="P-loop containing nucleotide triphosphate hydrolases"/>
    <property type="match status" value="2"/>
</dbReference>
<dbReference type="Pfam" id="PF00271">
    <property type="entry name" value="Helicase_C"/>
    <property type="match status" value="1"/>
</dbReference>
<dbReference type="EMBL" id="FLRJ01000039">
    <property type="protein sequence ID" value="SBT72281.1"/>
    <property type="molecule type" value="Genomic_DNA"/>
</dbReference>
<dbReference type="InterPro" id="IPR014014">
    <property type="entry name" value="RNA_helicase_DEAD_Q_motif"/>
</dbReference>
<comment type="domain">
    <text evidence="7">The Q motif is unique to and characteristic of the DEAD box family of RNA helicases and controls ATP binding and hydrolysis.</text>
</comment>
<evidence type="ECO:0000256" key="7">
    <source>
        <dbReference type="RuleBase" id="RU365068"/>
    </source>
</evidence>
<dbReference type="CDD" id="cd18787">
    <property type="entry name" value="SF2_C_DEAD"/>
    <property type="match status" value="1"/>
</dbReference>
<dbReference type="EC" id="3.6.4.13" evidence="7"/>
<dbReference type="GO" id="GO:0003724">
    <property type="term" value="F:RNA helicase activity"/>
    <property type="evidence" value="ECO:0007669"/>
    <property type="project" value="UniProtKB-EC"/>
</dbReference>
<keyword evidence="5 7" id="KW-0694">RNA-binding</keyword>
<keyword evidence="3 7" id="KW-0347">Helicase</keyword>
<dbReference type="GO" id="GO:0005524">
    <property type="term" value="F:ATP binding"/>
    <property type="evidence" value="ECO:0007669"/>
    <property type="project" value="UniProtKB-UniRule"/>
</dbReference>
<evidence type="ECO:0000256" key="3">
    <source>
        <dbReference type="ARBA" id="ARBA00022806"/>
    </source>
</evidence>
<dbReference type="InterPro" id="IPR001650">
    <property type="entry name" value="Helicase_C-like"/>
</dbReference>
<evidence type="ECO:0000259" key="11">
    <source>
        <dbReference type="PROSITE" id="PS51195"/>
    </source>
</evidence>
<dbReference type="AlphaFoldDB" id="A0A1C3KF86"/>
<comment type="similarity">
    <text evidence="7">Belongs to the DEAD box helicase family.</text>
</comment>
<dbReference type="GO" id="GO:0003723">
    <property type="term" value="F:RNA binding"/>
    <property type="evidence" value="ECO:0007669"/>
    <property type="project" value="UniProtKB-UniRule"/>
</dbReference>
<comment type="function">
    <text evidence="7">RNA helicase.</text>
</comment>
<evidence type="ECO:0000256" key="6">
    <source>
        <dbReference type="PROSITE-ProRule" id="PRU00552"/>
    </source>
</evidence>
<feature type="short sequence motif" description="Q motif" evidence="6">
    <location>
        <begin position="84"/>
        <end position="112"/>
    </location>
</feature>
<dbReference type="VEuPathDB" id="PlasmoDB:PocGH01_10037300"/>
<organism evidence="12 13">
    <name type="scientific">Plasmodium ovale</name>
    <name type="common">malaria parasite P. ovale</name>
    <dbReference type="NCBI Taxonomy" id="36330"/>
    <lineage>
        <taxon>Eukaryota</taxon>
        <taxon>Sar</taxon>
        <taxon>Alveolata</taxon>
        <taxon>Apicomplexa</taxon>
        <taxon>Aconoidasida</taxon>
        <taxon>Haemosporida</taxon>
        <taxon>Plasmodiidae</taxon>
        <taxon>Plasmodium</taxon>
        <taxon>Plasmodium (Plasmodium)</taxon>
    </lineage>
</organism>
<name>A0A1C3KF86_PLAOA</name>
<dbReference type="InterPro" id="IPR014001">
    <property type="entry name" value="Helicase_ATP-bd"/>
</dbReference>
<accession>A0A1C3KF86</accession>
<dbReference type="PROSITE" id="PS51195">
    <property type="entry name" value="Q_MOTIF"/>
    <property type="match status" value="1"/>
</dbReference>
<evidence type="ECO:0000313" key="13">
    <source>
        <dbReference type="Proteomes" id="UP000243200"/>
    </source>
</evidence>
<feature type="signal peptide" evidence="8">
    <location>
        <begin position="1"/>
        <end position="18"/>
    </location>
</feature>
<evidence type="ECO:0000256" key="8">
    <source>
        <dbReference type="SAM" id="SignalP"/>
    </source>
</evidence>
<evidence type="ECO:0000256" key="2">
    <source>
        <dbReference type="ARBA" id="ARBA00022801"/>
    </source>
</evidence>
<comment type="catalytic activity">
    <reaction evidence="7">
        <text>ATP + H2O = ADP + phosphate + H(+)</text>
        <dbReference type="Rhea" id="RHEA:13065"/>
        <dbReference type="ChEBI" id="CHEBI:15377"/>
        <dbReference type="ChEBI" id="CHEBI:15378"/>
        <dbReference type="ChEBI" id="CHEBI:30616"/>
        <dbReference type="ChEBI" id="CHEBI:43474"/>
        <dbReference type="ChEBI" id="CHEBI:456216"/>
        <dbReference type="EC" id="3.6.4.13"/>
    </reaction>
</comment>
<keyword evidence="8" id="KW-0732">Signal</keyword>
<evidence type="ECO:0000259" key="9">
    <source>
        <dbReference type="PROSITE" id="PS51192"/>
    </source>
</evidence>
<feature type="domain" description="DEAD-box RNA helicase Q" evidence="11">
    <location>
        <begin position="84"/>
        <end position="112"/>
    </location>
</feature>
<dbReference type="SUPFAM" id="SSF52540">
    <property type="entry name" value="P-loop containing nucleoside triphosphate hydrolases"/>
    <property type="match status" value="1"/>
</dbReference>
<dbReference type="Pfam" id="PF00270">
    <property type="entry name" value="DEAD"/>
    <property type="match status" value="1"/>
</dbReference>
<dbReference type="Proteomes" id="UP000243200">
    <property type="component" value="Unassembled WGS sequence"/>
</dbReference>